<organism evidence="1">
    <name type="scientific">virus sp. ctpeS3</name>
    <dbReference type="NCBI Taxonomy" id="2826815"/>
    <lineage>
        <taxon>Viruses</taxon>
    </lineage>
</organism>
<sequence>MEYKEEIIKMIEGLEDKDLLLYLYVFIKRKIEAE</sequence>
<accession>A0A8S5R9H0</accession>
<evidence type="ECO:0000313" key="1">
    <source>
        <dbReference type="EMBL" id="DAE27701.1"/>
    </source>
</evidence>
<proteinExistence type="predicted"/>
<protein>
    <submittedName>
        <fullName evidence="1">Uncharacterized protein</fullName>
    </submittedName>
</protein>
<reference evidence="1" key="1">
    <citation type="journal article" date="2021" name="Proc. Natl. Acad. Sci. U.S.A.">
        <title>A Catalog of Tens of Thousands of Viruses from Human Metagenomes Reveals Hidden Associations with Chronic Diseases.</title>
        <authorList>
            <person name="Tisza M.J."/>
            <person name="Buck C.B."/>
        </authorList>
    </citation>
    <scope>NUCLEOTIDE SEQUENCE</scope>
    <source>
        <strain evidence="1">CtpeS3</strain>
    </source>
</reference>
<dbReference type="EMBL" id="BK015845">
    <property type="protein sequence ID" value="DAE27701.1"/>
    <property type="molecule type" value="Genomic_DNA"/>
</dbReference>
<name>A0A8S5R9H0_9VIRU</name>